<dbReference type="InterPro" id="IPR050791">
    <property type="entry name" value="Aldo-Keto_reductase"/>
</dbReference>
<evidence type="ECO:0000313" key="4">
    <source>
        <dbReference type="EnsemblPlants" id="Pp3c6_770V3.1"/>
    </source>
</evidence>
<dbReference type="GeneID" id="112283815"/>
<dbReference type="PANTHER" id="PTHR43625:SF81">
    <property type="entry name" value="OS01G0618100 PROTEIN"/>
    <property type="match status" value="1"/>
</dbReference>
<reference evidence="3 5" key="1">
    <citation type="journal article" date="2008" name="Science">
        <title>The Physcomitrella genome reveals evolutionary insights into the conquest of land by plants.</title>
        <authorList>
            <person name="Rensing S."/>
            <person name="Lang D."/>
            <person name="Zimmer A."/>
            <person name="Terry A."/>
            <person name="Salamov A."/>
            <person name="Shapiro H."/>
            <person name="Nishiyama T."/>
            <person name="Perroud P.-F."/>
            <person name="Lindquist E."/>
            <person name="Kamisugi Y."/>
            <person name="Tanahashi T."/>
            <person name="Sakakibara K."/>
            <person name="Fujita T."/>
            <person name="Oishi K."/>
            <person name="Shin-I T."/>
            <person name="Kuroki Y."/>
            <person name="Toyoda A."/>
            <person name="Suzuki Y."/>
            <person name="Hashimoto A."/>
            <person name="Yamaguchi K."/>
            <person name="Sugano A."/>
            <person name="Kohara Y."/>
            <person name="Fujiyama A."/>
            <person name="Anterola A."/>
            <person name="Aoki S."/>
            <person name="Ashton N."/>
            <person name="Barbazuk W.B."/>
            <person name="Barker E."/>
            <person name="Bennetzen J."/>
            <person name="Bezanilla M."/>
            <person name="Blankenship R."/>
            <person name="Cho S.H."/>
            <person name="Dutcher S."/>
            <person name="Estelle M."/>
            <person name="Fawcett J.A."/>
            <person name="Gundlach H."/>
            <person name="Hanada K."/>
            <person name="Heyl A."/>
            <person name="Hicks K.A."/>
            <person name="Hugh J."/>
            <person name="Lohr M."/>
            <person name="Mayer K."/>
            <person name="Melkozernov A."/>
            <person name="Murata T."/>
            <person name="Nelson D."/>
            <person name="Pils B."/>
            <person name="Prigge M."/>
            <person name="Reiss B."/>
            <person name="Renner T."/>
            <person name="Rombauts S."/>
            <person name="Rushton P."/>
            <person name="Sanderfoot A."/>
            <person name="Schween G."/>
            <person name="Shiu S.-H."/>
            <person name="Stueber K."/>
            <person name="Theodoulou F.L."/>
            <person name="Tu H."/>
            <person name="Van de Peer Y."/>
            <person name="Verrier P.J."/>
            <person name="Waters E."/>
            <person name="Wood A."/>
            <person name="Yang L."/>
            <person name="Cove D."/>
            <person name="Cuming A."/>
            <person name="Hasebe M."/>
            <person name="Lucas S."/>
            <person name="Mishler D.B."/>
            <person name="Reski R."/>
            <person name="Grigoriev I."/>
            <person name="Quatrano R.S."/>
            <person name="Boore J.L."/>
        </authorList>
    </citation>
    <scope>NUCLEOTIDE SEQUENCE [LARGE SCALE GENOMIC DNA]</scope>
    <source>
        <strain evidence="4 5">cv. Gransden 2004</strain>
    </source>
</reference>
<proteinExistence type="predicted"/>
<dbReference type="SUPFAM" id="SSF51430">
    <property type="entry name" value="NAD(P)-linked oxidoreductase"/>
    <property type="match status" value="1"/>
</dbReference>
<evidence type="ECO:0000256" key="1">
    <source>
        <dbReference type="ARBA" id="ARBA00023002"/>
    </source>
</evidence>
<dbReference type="GO" id="GO:0005737">
    <property type="term" value="C:cytoplasm"/>
    <property type="evidence" value="ECO:0000318"/>
    <property type="project" value="GO_Central"/>
</dbReference>
<accession>A9TSS9</accession>
<dbReference type="FunCoup" id="A9TSS9">
    <property type="interactions" value="1783"/>
</dbReference>
<reference evidence="4" key="3">
    <citation type="submission" date="2020-12" db="UniProtKB">
        <authorList>
            <consortium name="EnsemblPlants"/>
        </authorList>
    </citation>
    <scope>IDENTIFICATION</scope>
</reference>
<keyword evidence="1" id="KW-0560">Oxidoreductase</keyword>
<dbReference type="Gene3D" id="3.20.20.100">
    <property type="entry name" value="NADP-dependent oxidoreductase domain"/>
    <property type="match status" value="1"/>
</dbReference>
<reference evidence="3 5" key="2">
    <citation type="journal article" date="2018" name="Plant J.">
        <title>The Physcomitrella patens chromosome-scale assembly reveals moss genome structure and evolution.</title>
        <authorList>
            <person name="Lang D."/>
            <person name="Ullrich K.K."/>
            <person name="Murat F."/>
            <person name="Fuchs J."/>
            <person name="Jenkins J."/>
            <person name="Haas F.B."/>
            <person name="Piednoel M."/>
            <person name="Gundlach H."/>
            <person name="Van Bel M."/>
            <person name="Meyberg R."/>
            <person name="Vives C."/>
            <person name="Morata J."/>
            <person name="Symeonidi A."/>
            <person name="Hiss M."/>
            <person name="Muchero W."/>
            <person name="Kamisugi Y."/>
            <person name="Saleh O."/>
            <person name="Blanc G."/>
            <person name="Decker E.L."/>
            <person name="van Gessel N."/>
            <person name="Grimwood J."/>
            <person name="Hayes R.D."/>
            <person name="Graham S.W."/>
            <person name="Gunter L.E."/>
            <person name="McDaniel S.F."/>
            <person name="Hoernstein S.N.W."/>
            <person name="Larsson A."/>
            <person name="Li F.W."/>
            <person name="Perroud P.F."/>
            <person name="Phillips J."/>
            <person name="Ranjan P."/>
            <person name="Rokshar D.S."/>
            <person name="Rothfels C.J."/>
            <person name="Schneider L."/>
            <person name="Shu S."/>
            <person name="Stevenson D.W."/>
            <person name="Thummler F."/>
            <person name="Tillich M."/>
            <person name="Villarreal Aguilar J.C."/>
            <person name="Widiez T."/>
            <person name="Wong G.K."/>
            <person name="Wymore A."/>
            <person name="Zhang Y."/>
            <person name="Zimmer A.D."/>
            <person name="Quatrano R.S."/>
            <person name="Mayer K.F.X."/>
            <person name="Goodstein D."/>
            <person name="Casacuberta J.M."/>
            <person name="Vandepoele K."/>
            <person name="Reski R."/>
            <person name="Cuming A.C."/>
            <person name="Tuskan G.A."/>
            <person name="Maumus F."/>
            <person name="Salse J."/>
            <person name="Schmutz J."/>
            <person name="Rensing S.A."/>
        </authorList>
    </citation>
    <scope>NUCLEOTIDE SEQUENCE [LARGE SCALE GENOMIC DNA]</scope>
    <source>
        <strain evidence="4 5">cv. Gransden 2004</strain>
    </source>
</reference>
<name>A9TSS9_PHYPA</name>
<evidence type="ECO:0000313" key="3">
    <source>
        <dbReference type="EMBL" id="PNR51966.1"/>
    </source>
</evidence>
<dbReference type="GO" id="GO:0016491">
    <property type="term" value="F:oxidoreductase activity"/>
    <property type="evidence" value="ECO:0007669"/>
    <property type="project" value="UniProtKB-KW"/>
</dbReference>
<dbReference type="EMBL" id="ABEU02000006">
    <property type="protein sequence ID" value="PNR51966.1"/>
    <property type="molecule type" value="Genomic_DNA"/>
</dbReference>
<protein>
    <recommendedName>
        <fullName evidence="2">NADP-dependent oxidoreductase domain-containing protein</fullName>
    </recommendedName>
</protein>
<dbReference type="KEGG" id="ppp:112283815"/>
<dbReference type="RefSeq" id="XP_024378792.1">
    <property type="nucleotide sequence ID" value="XM_024523024.2"/>
</dbReference>
<dbReference type="OrthoDB" id="37537at2759"/>
<dbReference type="InterPro" id="IPR036812">
    <property type="entry name" value="NAD(P)_OxRdtase_dom_sf"/>
</dbReference>
<feature type="domain" description="NADP-dependent oxidoreductase" evidence="2">
    <location>
        <begin position="25"/>
        <end position="316"/>
    </location>
</feature>
<gene>
    <name evidence="4" type="primary">LOC112283815</name>
    <name evidence="3" type="ORF">PHYPA_008340</name>
</gene>
<dbReference type="EnsemblPlants" id="Pp3c6_770V3.2">
    <property type="protein sequence ID" value="Pp3c6_770V3.2"/>
    <property type="gene ID" value="Pp3c6_770"/>
</dbReference>
<dbReference type="InterPro" id="IPR020471">
    <property type="entry name" value="AKR"/>
</dbReference>
<evidence type="ECO:0000313" key="5">
    <source>
        <dbReference type="Proteomes" id="UP000006727"/>
    </source>
</evidence>
<dbReference type="PANTHER" id="PTHR43625">
    <property type="entry name" value="AFLATOXIN B1 ALDEHYDE REDUCTASE"/>
    <property type="match status" value="1"/>
</dbReference>
<dbReference type="PRINTS" id="PR00069">
    <property type="entry name" value="ALDKETRDTASE"/>
</dbReference>
<keyword evidence="5" id="KW-1185">Reference proteome</keyword>
<evidence type="ECO:0000259" key="2">
    <source>
        <dbReference type="Pfam" id="PF00248"/>
    </source>
</evidence>
<dbReference type="OMA" id="FASQCTE"/>
<dbReference type="Proteomes" id="UP000006727">
    <property type="component" value="Chromosome 6"/>
</dbReference>
<dbReference type="EnsemblPlants" id="Pp3c6_770V3.1">
    <property type="protein sequence ID" value="Pp3c6_770V3.1"/>
    <property type="gene ID" value="Pp3c6_770"/>
</dbReference>
<dbReference type="HOGENOM" id="CLU_023205_2_1_1"/>
<dbReference type="InterPro" id="IPR023210">
    <property type="entry name" value="NADP_OxRdtase_dom"/>
</dbReference>
<sequence>MDRCSQTPSVPTRKLGRQGLKVSALGLGCMGFSTWYGKPVEEKEAIAVIHHAFNSGVTFFDTSDAYGPHSNEKLLGRALKGLPRDEVQLATKFAITTVDGKIEVRGDAEYVRKACEDSLERLQLDYIDLYYQHRVDTKVPIEVTVGELKKLVEEGKIKYIGLSEASADTIRRAHAVHPITAVQIEWSLWSRDIEEEIIPLCRELGIGIVSYSPLGRGFFSGKAVLEKLEETDLRPQRYPRFQGENVEKNKVLYERVAALAKKHKCTPGQLALAWVLHQGEDVVPIPGTTKIPNLNENIGAISVELTPEELKEVAAAVPEHEIAGDRYNEALAKQTWKSVTTPPLSSYVTPE</sequence>
<dbReference type="PaxDb" id="3218-PP1S309_8V6.1"/>
<dbReference type="Pfam" id="PF00248">
    <property type="entry name" value="Aldo_ket_red"/>
    <property type="match status" value="1"/>
</dbReference>
<dbReference type="eggNOG" id="KOG1575">
    <property type="taxonomic scope" value="Eukaryota"/>
</dbReference>
<dbReference type="STRING" id="3218.A9TSS9"/>
<dbReference type="Gramene" id="Pp3c6_770V3.1">
    <property type="protein sequence ID" value="Pp3c6_770V3.1"/>
    <property type="gene ID" value="Pp3c6_770"/>
</dbReference>
<dbReference type="CDD" id="cd19145">
    <property type="entry name" value="AKR_AKR13D1"/>
    <property type="match status" value="1"/>
</dbReference>
<dbReference type="Gramene" id="Pp3c6_770V3.2">
    <property type="protein sequence ID" value="Pp3c6_770V3.2"/>
    <property type="gene ID" value="Pp3c6_770"/>
</dbReference>
<organism evidence="3">
    <name type="scientific">Physcomitrium patens</name>
    <name type="common">Spreading-leaved earth moss</name>
    <name type="synonym">Physcomitrella patens</name>
    <dbReference type="NCBI Taxonomy" id="3218"/>
    <lineage>
        <taxon>Eukaryota</taxon>
        <taxon>Viridiplantae</taxon>
        <taxon>Streptophyta</taxon>
        <taxon>Embryophyta</taxon>
        <taxon>Bryophyta</taxon>
        <taxon>Bryophytina</taxon>
        <taxon>Bryopsida</taxon>
        <taxon>Funariidae</taxon>
        <taxon>Funariales</taxon>
        <taxon>Funariaceae</taxon>
        <taxon>Physcomitrium</taxon>
    </lineage>
</organism>
<dbReference type="AlphaFoldDB" id="A9TSS9"/>